<feature type="transmembrane region" description="Helical" evidence="6">
    <location>
        <begin position="231"/>
        <end position="255"/>
    </location>
</feature>
<feature type="transmembrane region" description="Helical" evidence="6">
    <location>
        <begin position="61"/>
        <end position="80"/>
    </location>
</feature>
<sequence>MGDGEAMDEDRIINFSGLRMSRDTWHNFRWDVAAASVFSLFNVVFNQFYIPIALRHGASDFEVGLLAAAPAVGLLFSPAWAGLMEGRSPKPFFLLPNLIGRLLLIIPALYSTPVMFVMTAFLFHLLMGIQAPAYAALMTRLYPADQRGRLMGNVRVIMGLLMLPLAWVTGLWIDASGSSGPLLVAAVTGALSLIAFQQVREVPRFFAGGKGEALRLSFFGQLRLLRGNRPVLIFLAATSLAGFGNMLASPLYAIYQVNELGLSNAQIGYLRMAYFACMLLAYLIAGWAIDRFSPQAVMACGLTAMTTVPFLYGLVGTFPAVLAASGIQGISDAVWDIGCMAFVFRFARGREAVVFGLHLMLFGIRGTAGPLIGTSLNGAMPFGGMMLFVGALGLAGLLLFLGSRIRSEDGMTAEE</sequence>
<feature type="transmembrane region" description="Helical" evidence="6">
    <location>
        <begin position="267"/>
        <end position="289"/>
    </location>
</feature>
<dbReference type="GO" id="GO:0022857">
    <property type="term" value="F:transmembrane transporter activity"/>
    <property type="evidence" value="ECO:0007669"/>
    <property type="project" value="InterPro"/>
</dbReference>
<evidence type="ECO:0000313" key="8">
    <source>
        <dbReference type="EMBL" id="AFC28278.1"/>
    </source>
</evidence>
<dbReference type="SUPFAM" id="SSF103473">
    <property type="entry name" value="MFS general substrate transporter"/>
    <property type="match status" value="1"/>
</dbReference>
<evidence type="ECO:0000259" key="7">
    <source>
        <dbReference type="PROSITE" id="PS50850"/>
    </source>
</evidence>
<reference evidence="8 9" key="1">
    <citation type="journal article" date="2012" name="J. Bacteriol.">
        <title>Complete Genome Sequence of Paenibacillus mucilaginosus 3016, a Bacterium Functional as Microbial Fertilizer.</title>
        <authorList>
            <person name="Ma M."/>
            <person name="Wang Z."/>
            <person name="Li L."/>
            <person name="Jiang X."/>
            <person name="Guan D."/>
            <person name="Cao F."/>
            <person name="Chen H."/>
            <person name="Wang X."/>
            <person name="Shen D."/>
            <person name="Du B."/>
            <person name="Li J."/>
        </authorList>
    </citation>
    <scope>NUCLEOTIDE SEQUENCE [LARGE SCALE GENOMIC DNA]</scope>
    <source>
        <strain evidence="8 9">3016</strain>
    </source>
</reference>
<keyword evidence="3 6" id="KW-0812">Transmembrane</keyword>
<evidence type="ECO:0000256" key="1">
    <source>
        <dbReference type="ARBA" id="ARBA00004651"/>
    </source>
</evidence>
<keyword evidence="9" id="KW-1185">Reference proteome</keyword>
<evidence type="ECO:0000313" key="9">
    <source>
        <dbReference type="Proteomes" id="UP000007523"/>
    </source>
</evidence>
<dbReference type="InterPro" id="IPR020846">
    <property type="entry name" value="MFS_dom"/>
</dbReference>
<dbReference type="STRING" id="1116391.PM3016_1352"/>
<keyword evidence="5 6" id="KW-0472">Membrane</keyword>
<dbReference type="GO" id="GO:0005886">
    <property type="term" value="C:plasma membrane"/>
    <property type="evidence" value="ECO:0007669"/>
    <property type="project" value="UniProtKB-SubCell"/>
</dbReference>
<dbReference type="Proteomes" id="UP000007523">
    <property type="component" value="Chromosome"/>
</dbReference>
<dbReference type="PROSITE" id="PS50850">
    <property type="entry name" value="MFS"/>
    <property type="match status" value="1"/>
</dbReference>
<evidence type="ECO:0000256" key="6">
    <source>
        <dbReference type="SAM" id="Phobius"/>
    </source>
</evidence>
<feature type="domain" description="Major facilitator superfamily (MFS) profile" evidence="7">
    <location>
        <begin position="230"/>
        <end position="415"/>
    </location>
</feature>
<feature type="transmembrane region" description="Helical" evidence="6">
    <location>
        <begin position="379"/>
        <end position="401"/>
    </location>
</feature>
<keyword evidence="4 6" id="KW-1133">Transmembrane helix</keyword>
<dbReference type="PANTHER" id="PTHR23526:SF4">
    <property type="entry name" value="INTEGRAL MEMBRANE TRANSPORT PROTEIN"/>
    <property type="match status" value="1"/>
</dbReference>
<dbReference type="Pfam" id="PF07690">
    <property type="entry name" value="MFS_1"/>
    <property type="match status" value="1"/>
</dbReference>
<accession>H6NC85</accession>
<feature type="transmembrane region" description="Helical" evidence="6">
    <location>
        <begin position="353"/>
        <end position="373"/>
    </location>
</feature>
<dbReference type="PANTHER" id="PTHR23526">
    <property type="entry name" value="INTEGRAL MEMBRANE TRANSPORT PROTEIN-RELATED"/>
    <property type="match status" value="1"/>
</dbReference>
<evidence type="ECO:0000256" key="3">
    <source>
        <dbReference type="ARBA" id="ARBA00022692"/>
    </source>
</evidence>
<dbReference type="EMBL" id="CP003235">
    <property type="protein sequence ID" value="AFC28278.1"/>
    <property type="molecule type" value="Genomic_DNA"/>
</dbReference>
<feature type="transmembrane region" description="Helical" evidence="6">
    <location>
        <begin position="28"/>
        <end position="49"/>
    </location>
</feature>
<dbReference type="HOGENOM" id="CLU_679595_0_0_9"/>
<evidence type="ECO:0000256" key="2">
    <source>
        <dbReference type="ARBA" id="ARBA00022448"/>
    </source>
</evidence>
<dbReference type="KEGG" id="pmq:PM3016_1352"/>
<gene>
    <name evidence="8" type="ORF">PM3016_1352</name>
</gene>
<comment type="subcellular location">
    <subcellularLocation>
        <location evidence="1">Cell membrane</location>
        <topology evidence="1">Multi-pass membrane protein</topology>
    </subcellularLocation>
</comment>
<name>H6NC85_9BACL</name>
<dbReference type="Gene3D" id="1.20.1250.20">
    <property type="entry name" value="MFS general substrate transporter like domains"/>
    <property type="match status" value="2"/>
</dbReference>
<dbReference type="InterPro" id="IPR011701">
    <property type="entry name" value="MFS"/>
</dbReference>
<dbReference type="InterPro" id="IPR036259">
    <property type="entry name" value="MFS_trans_sf"/>
</dbReference>
<feature type="transmembrane region" description="Helical" evidence="6">
    <location>
        <begin position="154"/>
        <end position="173"/>
    </location>
</feature>
<organism evidence="8 9">
    <name type="scientific">Paenibacillus mucilaginosus 3016</name>
    <dbReference type="NCBI Taxonomy" id="1116391"/>
    <lineage>
        <taxon>Bacteria</taxon>
        <taxon>Bacillati</taxon>
        <taxon>Bacillota</taxon>
        <taxon>Bacilli</taxon>
        <taxon>Bacillales</taxon>
        <taxon>Paenibacillaceae</taxon>
        <taxon>Paenibacillus</taxon>
    </lineage>
</organism>
<keyword evidence="2" id="KW-0813">Transport</keyword>
<proteinExistence type="predicted"/>
<evidence type="ECO:0000256" key="4">
    <source>
        <dbReference type="ARBA" id="ARBA00022989"/>
    </source>
</evidence>
<evidence type="ECO:0000256" key="5">
    <source>
        <dbReference type="ARBA" id="ARBA00023136"/>
    </source>
</evidence>
<dbReference type="InterPro" id="IPR052528">
    <property type="entry name" value="Sugar_transport-like"/>
</dbReference>
<protein>
    <submittedName>
        <fullName evidence="8">Major facilitator superfamily protein</fullName>
    </submittedName>
</protein>
<dbReference type="AlphaFoldDB" id="H6NC85"/>